<dbReference type="EMBL" id="SPNV01000080">
    <property type="protein sequence ID" value="KAF5862185.1"/>
    <property type="molecule type" value="Genomic_DNA"/>
</dbReference>
<dbReference type="PROSITE" id="PS00122">
    <property type="entry name" value="CARBOXYLESTERASE_B_1"/>
    <property type="match status" value="1"/>
</dbReference>
<dbReference type="InterPro" id="IPR019819">
    <property type="entry name" value="Carboxylesterase_B_CS"/>
</dbReference>
<protein>
    <recommendedName>
        <fullName evidence="3">Carboxylic ester hydrolase</fullName>
        <ecNumber evidence="3">3.1.1.-</ecNumber>
    </recommendedName>
</protein>
<evidence type="ECO:0000313" key="5">
    <source>
        <dbReference type="EMBL" id="KAF5862185.1"/>
    </source>
</evidence>
<sequence>MWLWSPTIACFWIIQLLLPSWQLEDRRSIEPVVTIRNGTLVGRQSVHYNQDFFLGIPYAQPPVGELRYQSPQSLNESWETPRLAKTYGFWCHSAPLSLPGYTQEGFPHEENEDCLTINVVRPTGVTASAQLPVLVYIYGGGLQEGGSADQRYNMSFLVRESVKMGTPTIGVSFNYRVSGFGFLSGRAVNDFGVANLGLYDQRKALHWINENIAAFGGDPTQVTLQGESSGALSVGYHLLAYGGRDDRLFRAAIAESGGPLSSAALIPLDEQELMYQDVLNATGCAATTETLDCLRQAPVESLKASFQGRFFFPVIDGKFITGYPSNALKQGKFVKVPLLIGSNLNEGTGYIASGSFGAVNRPADLRAVITGFGPGKYLTKRTLAEIVNRYLQLPVEEVQADLGTVRMSPGPQYGCLYGHSTFYIGDYLVNAPKRYSAQMWAEHGAAVYSYLFDVVPNGVSPQVLGAAHFQEIAFVFRNFAGVGYTIPPLTSSDEDVETQLRDASQLMTRMWLSFINTLSPNNHQSMSVPSCLPFGDSLYAVPDLEVEWPVYQKASSNNLVIRLENATIEADTWRSMAIQRIIDAFDEYKF</sequence>
<accession>A0A8H6E8S7</accession>
<keyword evidence="3" id="KW-0732">Signal</keyword>
<proteinExistence type="inferred from homology"/>
<reference evidence="5 6" key="1">
    <citation type="submission" date="2019-04" db="EMBL/GenBank/DDBJ databases">
        <title>Aspergillus burnettii sp. nov., novel species from soil in southeast Queensland.</title>
        <authorList>
            <person name="Gilchrist C.L.M."/>
            <person name="Pitt J.I."/>
            <person name="Lange L."/>
            <person name="Lacey H.J."/>
            <person name="Vuong D."/>
            <person name="Midgley D.J."/>
            <person name="Greenfield P."/>
            <person name="Bradbury M."/>
            <person name="Lacey E."/>
            <person name="Busk P.K."/>
            <person name="Pilgaard B."/>
            <person name="Chooi Y.H."/>
            <person name="Piggott A.M."/>
        </authorList>
    </citation>
    <scope>NUCLEOTIDE SEQUENCE [LARGE SCALE GENOMIC DNA]</scope>
    <source>
        <strain evidence="5 6">FRR 5400</strain>
    </source>
</reference>
<dbReference type="EC" id="3.1.1.-" evidence="3"/>
<evidence type="ECO:0000259" key="4">
    <source>
        <dbReference type="Pfam" id="PF00135"/>
    </source>
</evidence>
<feature type="domain" description="Carboxylesterase type B" evidence="4">
    <location>
        <begin position="30"/>
        <end position="566"/>
    </location>
</feature>
<dbReference type="InterPro" id="IPR050654">
    <property type="entry name" value="AChE-related_enzymes"/>
</dbReference>
<dbReference type="InterPro" id="IPR002018">
    <property type="entry name" value="CarbesteraseB"/>
</dbReference>
<dbReference type="Gene3D" id="3.40.50.1820">
    <property type="entry name" value="alpha/beta hydrolase"/>
    <property type="match status" value="1"/>
</dbReference>
<keyword evidence="6" id="KW-1185">Reference proteome</keyword>
<evidence type="ECO:0000256" key="2">
    <source>
        <dbReference type="ARBA" id="ARBA00022801"/>
    </source>
</evidence>
<dbReference type="InterPro" id="IPR019826">
    <property type="entry name" value="Carboxylesterase_B_AS"/>
</dbReference>
<comment type="caution">
    <text evidence="5">The sequence shown here is derived from an EMBL/GenBank/DDBJ whole genome shotgun (WGS) entry which is preliminary data.</text>
</comment>
<dbReference type="Pfam" id="PF00135">
    <property type="entry name" value="COesterase"/>
    <property type="match status" value="1"/>
</dbReference>
<feature type="signal peptide" evidence="3">
    <location>
        <begin position="1"/>
        <end position="22"/>
    </location>
</feature>
<evidence type="ECO:0000313" key="6">
    <source>
        <dbReference type="Proteomes" id="UP000541154"/>
    </source>
</evidence>
<dbReference type="SUPFAM" id="SSF53474">
    <property type="entry name" value="alpha/beta-Hydrolases"/>
    <property type="match status" value="1"/>
</dbReference>
<comment type="similarity">
    <text evidence="1 3">Belongs to the type-B carboxylesterase/lipase family.</text>
</comment>
<dbReference type="Proteomes" id="UP000541154">
    <property type="component" value="Unassembled WGS sequence"/>
</dbReference>
<organism evidence="5 6">
    <name type="scientific">Petromyces alliaceus</name>
    <name type="common">Aspergillus alliaceus</name>
    <dbReference type="NCBI Taxonomy" id="209559"/>
    <lineage>
        <taxon>Eukaryota</taxon>
        <taxon>Fungi</taxon>
        <taxon>Dikarya</taxon>
        <taxon>Ascomycota</taxon>
        <taxon>Pezizomycotina</taxon>
        <taxon>Eurotiomycetes</taxon>
        <taxon>Eurotiomycetidae</taxon>
        <taxon>Eurotiales</taxon>
        <taxon>Aspergillaceae</taxon>
        <taxon>Aspergillus</taxon>
        <taxon>Aspergillus subgen. Circumdati</taxon>
    </lineage>
</organism>
<dbReference type="AlphaFoldDB" id="A0A8H6E8S7"/>
<name>A0A8H6E8S7_PETAA</name>
<gene>
    <name evidence="5" type="ORF">ETB97_012082</name>
</gene>
<evidence type="ECO:0000256" key="1">
    <source>
        <dbReference type="ARBA" id="ARBA00005964"/>
    </source>
</evidence>
<keyword evidence="2 3" id="KW-0378">Hydrolase</keyword>
<dbReference type="InterPro" id="IPR029058">
    <property type="entry name" value="AB_hydrolase_fold"/>
</dbReference>
<dbReference type="GO" id="GO:0052689">
    <property type="term" value="F:carboxylic ester hydrolase activity"/>
    <property type="evidence" value="ECO:0007669"/>
    <property type="project" value="TreeGrafter"/>
</dbReference>
<dbReference type="PROSITE" id="PS00941">
    <property type="entry name" value="CARBOXYLESTERASE_B_2"/>
    <property type="match status" value="1"/>
</dbReference>
<evidence type="ECO:0000256" key="3">
    <source>
        <dbReference type="RuleBase" id="RU361235"/>
    </source>
</evidence>
<feature type="chain" id="PRO_5034621112" description="Carboxylic ester hydrolase" evidence="3">
    <location>
        <begin position="23"/>
        <end position="590"/>
    </location>
</feature>
<dbReference type="PANTHER" id="PTHR43918:SF4">
    <property type="entry name" value="CARBOXYLIC ESTER HYDROLASE"/>
    <property type="match status" value="1"/>
</dbReference>
<dbReference type="PANTHER" id="PTHR43918">
    <property type="entry name" value="ACETYLCHOLINESTERASE"/>
    <property type="match status" value="1"/>
</dbReference>